<dbReference type="AlphaFoldDB" id="A0A8S1RRZ3"/>
<proteinExistence type="predicted"/>
<gene>
    <name evidence="1" type="ORF">PSON_ATCC_30995.1.T2630002</name>
</gene>
<name>A0A8S1RRZ3_9CILI</name>
<sequence length="95" mass="11880">MTKLSNIARHQLLLFMDIISFYHLKITFWQQHIQYRIYKKIYQSLLINFHQQVRFLEYRSRIVRIYYQLYRDPYEFQAMSLLSLLKSLTLNKNLE</sequence>
<organism evidence="1 2">
    <name type="scientific">Paramecium sonneborni</name>
    <dbReference type="NCBI Taxonomy" id="65129"/>
    <lineage>
        <taxon>Eukaryota</taxon>
        <taxon>Sar</taxon>
        <taxon>Alveolata</taxon>
        <taxon>Ciliophora</taxon>
        <taxon>Intramacronucleata</taxon>
        <taxon>Oligohymenophorea</taxon>
        <taxon>Peniculida</taxon>
        <taxon>Parameciidae</taxon>
        <taxon>Paramecium</taxon>
    </lineage>
</organism>
<protein>
    <submittedName>
        <fullName evidence="1">Uncharacterized protein</fullName>
    </submittedName>
</protein>
<keyword evidence="2" id="KW-1185">Reference proteome</keyword>
<comment type="caution">
    <text evidence="1">The sequence shown here is derived from an EMBL/GenBank/DDBJ whole genome shotgun (WGS) entry which is preliminary data.</text>
</comment>
<evidence type="ECO:0000313" key="2">
    <source>
        <dbReference type="Proteomes" id="UP000692954"/>
    </source>
</evidence>
<reference evidence="1" key="1">
    <citation type="submission" date="2021-01" db="EMBL/GenBank/DDBJ databases">
        <authorList>
            <consortium name="Genoscope - CEA"/>
            <person name="William W."/>
        </authorList>
    </citation>
    <scope>NUCLEOTIDE SEQUENCE</scope>
</reference>
<dbReference type="EMBL" id="CAJJDN010000263">
    <property type="protein sequence ID" value="CAD8130103.1"/>
    <property type="molecule type" value="Genomic_DNA"/>
</dbReference>
<dbReference type="Proteomes" id="UP000692954">
    <property type="component" value="Unassembled WGS sequence"/>
</dbReference>
<evidence type="ECO:0000313" key="1">
    <source>
        <dbReference type="EMBL" id="CAD8130103.1"/>
    </source>
</evidence>
<accession>A0A8S1RRZ3</accession>